<comment type="function">
    <text evidence="1 8">DNA-dependent RNA polymerase catalyzes the transcription of DNA into RNA using the four ribonucleoside triphosphates as substrates.</text>
</comment>
<dbReference type="InterPro" id="IPR036603">
    <property type="entry name" value="RBP11-like"/>
</dbReference>
<evidence type="ECO:0000256" key="7">
    <source>
        <dbReference type="ARBA" id="ARBA00048552"/>
    </source>
</evidence>
<geneLocation type="chloroplast" evidence="10"/>
<dbReference type="Pfam" id="PF01193">
    <property type="entry name" value="RNA_pol_L"/>
    <property type="match status" value="1"/>
</dbReference>
<keyword evidence="10" id="KW-0150">Chloroplast</keyword>
<organism evidence="10">
    <name type="scientific">Pilularia americana</name>
    <name type="common">American pillwort</name>
    <dbReference type="NCBI Taxonomy" id="39634"/>
    <lineage>
        <taxon>Eukaryota</taxon>
        <taxon>Viridiplantae</taxon>
        <taxon>Streptophyta</taxon>
        <taxon>Embryophyta</taxon>
        <taxon>Tracheophyta</taxon>
        <taxon>Polypodiopsida</taxon>
        <taxon>Polypodiidae</taxon>
        <taxon>Salviniales</taxon>
        <taxon>Marsileaceae</taxon>
        <taxon>Pilularia</taxon>
    </lineage>
</organism>
<evidence type="ECO:0000313" key="10">
    <source>
        <dbReference type="EMBL" id="AWS01013.1"/>
    </source>
</evidence>
<dbReference type="Gene3D" id="1.10.150.20">
    <property type="entry name" value="5' to 3' exonuclease, C-terminal subdomain"/>
    <property type="match status" value="1"/>
</dbReference>
<dbReference type="FunFam" id="2.170.120.12:FF:000001">
    <property type="entry name" value="DNA-directed RNA polymerase subunit alpha"/>
    <property type="match status" value="1"/>
</dbReference>
<evidence type="ECO:0000256" key="8">
    <source>
        <dbReference type="HAMAP-Rule" id="MF_00059"/>
    </source>
</evidence>
<dbReference type="SUPFAM" id="SSF47789">
    <property type="entry name" value="C-terminal domain of RNA polymerase alpha subunit"/>
    <property type="match status" value="1"/>
</dbReference>
<evidence type="ECO:0000256" key="1">
    <source>
        <dbReference type="ARBA" id="ARBA00004026"/>
    </source>
</evidence>
<dbReference type="InterPro" id="IPR011773">
    <property type="entry name" value="DNA-dir_RpoA"/>
</dbReference>
<dbReference type="HAMAP" id="MF_00059">
    <property type="entry name" value="RNApol_bact_RpoA"/>
    <property type="match status" value="1"/>
</dbReference>
<gene>
    <name evidence="8 10" type="primary">rpoA</name>
</gene>
<dbReference type="GO" id="GO:0003677">
    <property type="term" value="F:DNA binding"/>
    <property type="evidence" value="ECO:0007669"/>
    <property type="project" value="UniProtKB-UniRule"/>
</dbReference>
<dbReference type="NCBIfam" id="TIGR02027">
    <property type="entry name" value="rpoA"/>
    <property type="match status" value="1"/>
</dbReference>
<dbReference type="GO" id="GO:0000428">
    <property type="term" value="C:DNA-directed RNA polymerase complex"/>
    <property type="evidence" value="ECO:0007669"/>
    <property type="project" value="UniProtKB-KW"/>
</dbReference>
<dbReference type="Pfam" id="PF01000">
    <property type="entry name" value="RNA_pol_A_bac"/>
    <property type="match status" value="1"/>
</dbReference>
<keyword evidence="4 8" id="KW-0808">Transferase</keyword>
<feature type="domain" description="DNA-directed RNA polymerase RpoA/D/Rpb3-type" evidence="9">
    <location>
        <begin position="29"/>
        <end position="232"/>
    </location>
</feature>
<protein>
    <recommendedName>
        <fullName evidence="8">DNA-directed RNA polymerase subunit alpha</fullName>
        <shortName evidence="8">PEP</shortName>
        <ecNumber evidence="8">2.7.7.6</ecNumber>
    </recommendedName>
    <alternativeName>
        <fullName evidence="8">Plastid-encoded RNA polymerase subunit alpha</fullName>
        <shortName evidence="8">RNA polymerase subunit alpha</shortName>
    </alternativeName>
</protein>
<evidence type="ECO:0000256" key="2">
    <source>
        <dbReference type="ARBA" id="ARBA00007123"/>
    </source>
</evidence>
<dbReference type="SUPFAM" id="SSF55257">
    <property type="entry name" value="RBP11-like subunits of RNA polymerase"/>
    <property type="match status" value="1"/>
</dbReference>
<dbReference type="Gene3D" id="3.30.1360.10">
    <property type="entry name" value="RNA polymerase, RBP11-like subunit"/>
    <property type="match status" value="1"/>
</dbReference>
<dbReference type="SMART" id="SM00662">
    <property type="entry name" value="RPOLD"/>
    <property type="match status" value="1"/>
</dbReference>
<dbReference type="GO" id="GO:0006351">
    <property type="term" value="P:DNA-templated transcription"/>
    <property type="evidence" value="ECO:0007669"/>
    <property type="project" value="UniProtKB-UniRule"/>
</dbReference>
<evidence type="ECO:0000256" key="4">
    <source>
        <dbReference type="ARBA" id="ARBA00022679"/>
    </source>
</evidence>
<dbReference type="CDD" id="cd06928">
    <property type="entry name" value="RNAP_alpha_NTD"/>
    <property type="match status" value="1"/>
</dbReference>
<reference evidence="10" key="1">
    <citation type="submission" date="2017-03" db="EMBL/GenBank/DDBJ databases">
        <authorList>
            <person name="Afonso C.L."/>
            <person name="Miller P.J."/>
            <person name="Scott M.A."/>
            <person name="Spackman E."/>
            <person name="Goraichik I."/>
            <person name="Dimitrov K.M."/>
            <person name="Suarez D.L."/>
            <person name="Swayne D.E."/>
        </authorList>
    </citation>
    <scope>NUCLEOTIDE SEQUENCE</scope>
</reference>
<dbReference type="EC" id="2.7.7.6" evidence="8"/>
<evidence type="ECO:0000256" key="3">
    <source>
        <dbReference type="ARBA" id="ARBA00022478"/>
    </source>
</evidence>
<sequence>MLKDETSVSTQVIQWKCVESKIESKRLHHGRFVISPFKRGQANTVGIAMRRALLEEVGGASITSARSEGVAHEYPTITGIQETIQDISVNLKEIVLRSDSKNNQTALLSVTGPKRVTAGDITLPPSVKVIDDSQYIVTITQPISVNIESKIECDCGYRIENLNEYGDGEFPVDAVSMPIRNVNYSVHPFGSGKEMREISFIEVWTNGSLTPNEAICKASKNLIDLLSPFLHTKHEDIPDFEDNQDSSNLMKLSSQINDMDKSEGEILRNTFIDQLELPARAFNCLKRAEIHTINDSLNYSRDDLLKLKSFGKKSVDQVSKALWERFATELPNNKSRAIGEK</sequence>
<keyword evidence="6 8" id="KW-0804">Transcription</keyword>
<evidence type="ECO:0000256" key="6">
    <source>
        <dbReference type="ARBA" id="ARBA00023163"/>
    </source>
</evidence>
<dbReference type="InterPro" id="IPR011260">
    <property type="entry name" value="RNAP_asu_C"/>
</dbReference>
<keyword evidence="10" id="KW-0934">Plastid</keyword>
<proteinExistence type="inferred from homology"/>
<feature type="region of interest" description="Alpha C-terminal domain (alpha-CTD)" evidence="8">
    <location>
        <begin position="266"/>
        <end position="341"/>
    </location>
</feature>
<dbReference type="GO" id="GO:0046983">
    <property type="term" value="F:protein dimerization activity"/>
    <property type="evidence" value="ECO:0007669"/>
    <property type="project" value="InterPro"/>
</dbReference>
<dbReference type="Gene3D" id="2.170.120.12">
    <property type="entry name" value="DNA-directed RNA polymerase, insert domain"/>
    <property type="match status" value="1"/>
</dbReference>
<keyword evidence="5 8" id="KW-0548">Nucleotidyltransferase</keyword>
<accession>A0A2U9IYB5</accession>
<comment type="similarity">
    <text evidence="2 8">Belongs to the RNA polymerase alpha chain family.</text>
</comment>
<dbReference type="InterPro" id="IPR036643">
    <property type="entry name" value="RNApol_insert_sf"/>
</dbReference>
<evidence type="ECO:0000259" key="9">
    <source>
        <dbReference type="SMART" id="SM00662"/>
    </source>
</evidence>
<comment type="domain">
    <text evidence="8">The N-terminal domain is essential for RNAP assembly and basal transcription, whereas the C-terminal domain is involved in interaction with transcriptional regulators and with upstream promoter elements.</text>
</comment>
<dbReference type="GO" id="GO:0003899">
    <property type="term" value="F:DNA-directed RNA polymerase activity"/>
    <property type="evidence" value="ECO:0007669"/>
    <property type="project" value="UniProtKB-UniRule"/>
</dbReference>
<dbReference type="InterPro" id="IPR011262">
    <property type="entry name" value="DNA-dir_RNA_pol_insert"/>
</dbReference>
<comment type="subunit">
    <text evidence="8">In plastids the minimal PEP RNA polymerase catalytic core is composed of four subunits: alpha, beta, beta', and beta''. When a (nuclear-encoded) sigma factor is associated with the core the holoenzyme is formed, which can initiate transcription.</text>
</comment>
<name>A0A2U9IYB5_PILAM</name>
<dbReference type="InterPro" id="IPR011263">
    <property type="entry name" value="DNA-dir_RNA_pol_RpoA/D/Rpb3"/>
</dbReference>
<keyword evidence="3 8" id="KW-0240">DNA-directed RNA polymerase</keyword>
<dbReference type="GO" id="GO:0009507">
    <property type="term" value="C:chloroplast"/>
    <property type="evidence" value="ECO:0007669"/>
    <property type="project" value="UniProtKB-SubCell"/>
</dbReference>
<dbReference type="SUPFAM" id="SSF56553">
    <property type="entry name" value="Insert subdomain of RNA polymerase alpha subunit"/>
    <property type="match status" value="1"/>
</dbReference>
<dbReference type="Pfam" id="PF03118">
    <property type="entry name" value="RNA_pol_A_CTD"/>
    <property type="match status" value="1"/>
</dbReference>
<dbReference type="EMBL" id="KY863504">
    <property type="protein sequence ID" value="AWS01013.1"/>
    <property type="molecule type" value="Genomic_DNA"/>
</dbReference>
<feature type="region of interest" description="Alpha N-terminal domain (alpha-NTD)" evidence="8">
    <location>
        <begin position="1"/>
        <end position="241"/>
    </location>
</feature>
<comment type="subcellular location">
    <subcellularLocation>
        <location evidence="8">Plastid</location>
        <location evidence="8">Chloroplast</location>
    </subcellularLocation>
</comment>
<evidence type="ECO:0000256" key="5">
    <source>
        <dbReference type="ARBA" id="ARBA00022695"/>
    </source>
</evidence>
<dbReference type="AlphaFoldDB" id="A0A2U9IYB5"/>
<comment type="catalytic activity">
    <reaction evidence="7 8">
        <text>RNA(n) + a ribonucleoside 5'-triphosphate = RNA(n+1) + diphosphate</text>
        <dbReference type="Rhea" id="RHEA:21248"/>
        <dbReference type="Rhea" id="RHEA-COMP:14527"/>
        <dbReference type="Rhea" id="RHEA-COMP:17342"/>
        <dbReference type="ChEBI" id="CHEBI:33019"/>
        <dbReference type="ChEBI" id="CHEBI:61557"/>
        <dbReference type="ChEBI" id="CHEBI:140395"/>
        <dbReference type="EC" id="2.7.7.6"/>
    </reaction>
</comment>